<dbReference type="GeneID" id="109465112"/>
<dbReference type="GO" id="GO:0042043">
    <property type="term" value="F:neurexin family protein binding"/>
    <property type="evidence" value="ECO:0007669"/>
    <property type="project" value="InterPro"/>
</dbReference>
<dbReference type="InterPro" id="IPR029058">
    <property type="entry name" value="AB_hydrolase_fold"/>
</dbReference>
<evidence type="ECO:0000313" key="15">
    <source>
        <dbReference type="RefSeq" id="XP_019617811.1"/>
    </source>
</evidence>
<gene>
    <name evidence="15" type="primary">LOC109465112</name>
</gene>
<evidence type="ECO:0000256" key="2">
    <source>
        <dbReference type="ARBA" id="ARBA00005964"/>
    </source>
</evidence>
<evidence type="ECO:0000256" key="5">
    <source>
        <dbReference type="ARBA" id="ARBA00022729"/>
    </source>
</evidence>
<reference evidence="15" key="1">
    <citation type="submission" date="2025-08" db="UniProtKB">
        <authorList>
            <consortium name="RefSeq"/>
        </authorList>
    </citation>
    <scope>IDENTIFICATION</scope>
    <source>
        <tissue evidence="15">Gonad</tissue>
    </source>
</reference>
<evidence type="ECO:0000256" key="4">
    <source>
        <dbReference type="ARBA" id="ARBA00022692"/>
    </source>
</evidence>
<evidence type="ECO:0000256" key="11">
    <source>
        <dbReference type="SAM" id="Phobius"/>
    </source>
</evidence>
<keyword evidence="14" id="KW-1185">Reference proteome</keyword>
<sequence length="969" mass="107867">MMGHANSYHLLLCFFISLTFVTAQNPTVELKSGAVMMGKRITLNKADNDLVSVDQYLGIRYAEAPLGASRFRMVSVQDPKWSGTQNYTAFGAACMQPVRTTSTNMPAWTRQEILTMQTYVQTRSEDCLFLNIYSPVSRDTNQPMQNRTVMVFIHGGWWSSGTGAMYDGTVLASYGKVIVVTFNYRLGVFGFLSTGDGSAMGNAGLWDQVRALEWIQKYIKYFGGNPNNVVIFGSGSGAACVNLLMMSPNVKAKALFSRGISQSGTAMATWSISRSGRQYAQTVAKAAGCDVNNNTGAMVNCLRVINGNTLANITRYDPEKSPYYRAFSPVVDGILVPDDPKKLRDSLPFTTYDYMVGVAESDGFMYVEGIDGIYDGIDRNRFESVVRSFVQDVFQTRLQEIIDAVTFSYTDWGDRNNDLKRRKSTVALFTDFFFVVPAIKTVNSHSRNSPTKKTFFYTFQHQSENTSVPDWTGAIHGEELPFVFGAPIANTQLVSPDGLYSFTSYSKQEAMLSVAIMTYWTNFAKTGNPNLPETQKEIFLSTKPNKYQGVNWPRYIYERQQYIYMGMKPRMREYYRAHKLAFWMEWLPSIVRPRTSPTPSIDPYRPGSAICPNFAPTKGPWKPGPGIAGINDLFGTQPPQQDHSRELSITIAVGTSLLLINIIVFALLYYRRDKRKRNDEKDTPGLMHKMQSNHCSNSPTIRIVEMRDANLPIANSQKCLSKKDGGKCLFSKSGPTTWNRYTPGGRQYMYVNKDSKFAGDTFYRAMKVAFWTELVESWQKTPYNASRPPPASSPLGPTCPPRSFPGDRGRVWVPNPTPRIPFPTAPQARKTGNNNVGLAIAIGLCLLVINIIVMVVCYIRCRSTDKETEEPTIPDINTDSPTLHAPQFGSPGLREATILPSSSTEDSLMPPDSTKVLPVALGEPPKIMSLPLINGPLRLPNGDAIVPVAVEKNSPVPPPPFDVDDHVVL</sequence>
<evidence type="ECO:0000256" key="6">
    <source>
        <dbReference type="ARBA" id="ARBA00022889"/>
    </source>
</evidence>
<evidence type="ECO:0000256" key="10">
    <source>
        <dbReference type="ARBA" id="ARBA00023180"/>
    </source>
</evidence>
<proteinExistence type="inferred from homology"/>
<evidence type="ECO:0000313" key="14">
    <source>
        <dbReference type="Proteomes" id="UP000515135"/>
    </source>
</evidence>
<evidence type="ECO:0000259" key="13">
    <source>
        <dbReference type="Pfam" id="PF00135"/>
    </source>
</evidence>
<dbReference type="InterPro" id="IPR019819">
    <property type="entry name" value="Carboxylesterase_B_CS"/>
</dbReference>
<comment type="similarity">
    <text evidence="2">Belongs to the type-B carboxylesterase/lipase family.</text>
</comment>
<feature type="transmembrane region" description="Helical" evidence="11">
    <location>
        <begin position="647"/>
        <end position="670"/>
    </location>
</feature>
<accession>A0A6P4YL04</accession>
<dbReference type="Pfam" id="PF00135">
    <property type="entry name" value="COesterase"/>
    <property type="match status" value="1"/>
</dbReference>
<protein>
    <submittedName>
        <fullName evidence="15">Neuroligin-4, X-linked-like isoform X2</fullName>
    </submittedName>
</protein>
<evidence type="ECO:0000256" key="12">
    <source>
        <dbReference type="SAM" id="SignalP"/>
    </source>
</evidence>
<evidence type="ECO:0000256" key="3">
    <source>
        <dbReference type="ARBA" id="ARBA00022475"/>
    </source>
</evidence>
<keyword evidence="5 12" id="KW-0732">Signal</keyword>
<organism evidence="14 15">
    <name type="scientific">Branchiostoma belcheri</name>
    <name type="common">Amphioxus</name>
    <dbReference type="NCBI Taxonomy" id="7741"/>
    <lineage>
        <taxon>Eukaryota</taxon>
        <taxon>Metazoa</taxon>
        <taxon>Chordata</taxon>
        <taxon>Cephalochordata</taxon>
        <taxon>Leptocardii</taxon>
        <taxon>Amphioxiformes</taxon>
        <taxon>Branchiostomatidae</taxon>
        <taxon>Branchiostoma</taxon>
    </lineage>
</organism>
<keyword evidence="7 11" id="KW-1133">Transmembrane helix</keyword>
<keyword evidence="8 11" id="KW-0472">Membrane</keyword>
<keyword evidence="4 11" id="KW-0812">Transmembrane</keyword>
<evidence type="ECO:0000256" key="8">
    <source>
        <dbReference type="ARBA" id="ARBA00023136"/>
    </source>
</evidence>
<feature type="chain" id="PRO_5027827297" evidence="12">
    <location>
        <begin position="24"/>
        <end position="969"/>
    </location>
</feature>
<dbReference type="GO" id="GO:0007155">
    <property type="term" value="P:cell adhesion"/>
    <property type="evidence" value="ECO:0007669"/>
    <property type="project" value="UniProtKB-KW"/>
</dbReference>
<feature type="signal peptide" evidence="12">
    <location>
        <begin position="1"/>
        <end position="23"/>
    </location>
</feature>
<feature type="transmembrane region" description="Helical" evidence="11">
    <location>
        <begin position="836"/>
        <end position="856"/>
    </location>
</feature>
<keyword evidence="3" id="KW-1003">Cell membrane</keyword>
<name>A0A6P4YL04_BRABE</name>
<keyword evidence="10" id="KW-0325">Glycoprotein</keyword>
<evidence type="ECO:0000256" key="9">
    <source>
        <dbReference type="ARBA" id="ARBA00023157"/>
    </source>
</evidence>
<dbReference type="PANTHER" id="PTHR43903">
    <property type="entry name" value="NEUROLIGIN"/>
    <property type="match status" value="1"/>
</dbReference>
<dbReference type="InterPro" id="IPR000460">
    <property type="entry name" value="Nlgn"/>
</dbReference>
<evidence type="ECO:0000256" key="7">
    <source>
        <dbReference type="ARBA" id="ARBA00022989"/>
    </source>
</evidence>
<dbReference type="FunFam" id="3.40.50.1820:FF:000505">
    <property type="entry name" value="Uncharacterized protein"/>
    <property type="match status" value="1"/>
</dbReference>
<dbReference type="OrthoDB" id="408631at2759"/>
<keyword evidence="6" id="KW-0130">Cell adhesion</keyword>
<dbReference type="SUPFAM" id="SSF53474">
    <property type="entry name" value="alpha/beta-Hydrolases"/>
    <property type="match status" value="1"/>
</dbReference>
<dbReference type="Gene3D" id="3.40.50.1820">
    <property type="entry name" value="alpha/beta hydrolase"/>
    <property type="match status" value="1"/>
</dbReference>
<dbReference type="GO" id="GO:0005886">
    <property type="term" value="C:plasma membrane"/>
    <property type="evidence" value="ECO:0007669"/>
    <property type="project" value="UniProtKB-SubCell"/>
</dbReference>
<evidence type="ECO:0000256" key="1">
    <source>
        <dbReference type="ARBA" id="ARBA00004251"/>
    </source>
</evidence>
<comment type="subcellular location">
    <subcellularLocation>
        <location evidence="1">Cell membrane</location>
        <topology evidence="1">Single-pass type I membrane protein</topology>
    </subcellularLocation>
</comment>
<dbReference type="RefSeq" id="XP_019617811.1">
    <property type="nucleotide sequence ID" value="XM_019762252.1"/>
</dbReference>
<dbReference type="Proteomes" id="UP000515135">
    <property type="component" value="Unplaced"/>
</dbReference>
<keyword evidence="9" id="KW-1015">Disulfide bond</keyword>
<dbReference type="PROSITE" id="PS00941">
    <property type="entry name" value="CARBOXYLESTERASE_B_2"/>
    <property type="match status" value="1"/>
</dbReference>
<feature type="domain" description="Carboxylesterase type B" evidence="13">
    <location>
        <begin position="25"/>
        <end position="583"/>
    </location>
</feature>
<dbReference type="InterPro" id="IPR051093">
    <property type="entry name" value="Neuroligin/BSAL"/>
</dbReference>
<dbReference type="AlphaFoldDB" id="A0A6P4YL04"/>
<dbReference type="PRINTS" id="PR01090">
    <property type="entry name" value="NEUROLIGIN"/>
</dbReference>
<dbReference type="GO" id="GO:0007416">
    <property type="term" value="P:synapse assembly"/>
    <property type="evidence" value="ECO:0007669"/>
    <property type="project" value="UniProtKB-ARBA"/>
</dbReference>
<dbReference type="InterPro" id="IPR002018">
    <property type="entry name" value="CarbesteraseB"/>
</dbReference>